<proteinExistence type="predicted"/>
<reference evidence="1 2" key="1">
    <citation type="journal article" date="2023" name="G3 (Bethesda)">
        <title>A chromosome-length genome assembly and annotation of blackberry (Rubus argutus, cv. 'Hillquist').</title>
        <authorList>
            <person name="Bruna T."/>
            <person name="Aryal R."/>
            <person name="Dudchenko O."/>
            <person name="Sargent D.J."/>
            <person name="Mead D."/>
            <person name="Buti M."/>
            <person name="Cavallini A."/>
            <person name="Hytonen T."/>
            <person name="Andres J."/>
            <person name="Pham M."/>
            <person name="Weisz D."/>
            <person name="Mascagni F."/>
            <person name="Usai G."/>
            <person name="Natali L."/>
            <person name="Bassil N."/>
            <person name="Fernandez G.E."/>
            <person name="Lomsadze A."/>
            <person name="Armour M."/>
            <person name="Olukolu B."/>
            <person name="Poorten T."/>
            <person name="Britton C."/>
            <person name="Davik J."/>
            <person name="Ashrafi H."/>
            <person name="Aiden E.L."/>
            <person name="Borodovsky M."/>
            <person name="Worthington M."/>
        </authorList>
    </citation>
    <scope>NUCLEOTIDE SEQUENCE [LARGE SCALE GENOMIC DNA]</scope>
    <source>
        <strain evidence="1">PI 553951</strain>
    </source>
</reference>
<accession>A0AAW1X9S1</accession>
<keyword evidence="2" id="KW-1185">Reference proteome</keyword>
<dbReference type="EMBL" id="JBEDUW010000004">
    <property type="protein sequence ID" value="KAK9932894.1"/>
    <property type="molecule type" value="Genomic_DNA"/>
</dbReference>
<protein>
    <submittedName>
        <fullName evidence="1">Uncharacterized protein</fullName>
    </submittedName>
</protein>
<sequence length="115" mass="13582">MVYLKLKTTYRLYCDTNFTIWKMKLDLVLMDNKFDYILTEPKPTDVTPKNDVAYYHTRVSDDFTARHIILVYLDYATNQTTKSLVDTLTADFTKPSMIKLRRYVAHKMVKGRSVN</sequence>
<comment type="caution">
    <text evidence="1">The sequence shown here is derived from an EMBL/GenBank/DDBJ whole genome shotgun (WGS) entry which is preliminary data.</text>
</comment>
<name>A0AAW1X9S1_RUBAR</name>
<gene>
    <name evidence="1" type="ORF">M0R45_020115</name>
</gene>
<organism evidence="1 2">
    <name type="scientific">Rubus argutus</name>
    <name type="common">Southern blackberry</name>
    <dbReference type="NCBI Taxonomy" id="59490"/>
    <lineage>
        <taxon>Eukaryota</taxon>
        <taxon>Viridiplantae</taxon>
        <taxon>Streptophyta</taxon>
        <taxon>Embryophyta</taxon>
        <taxon>Tracheophyta</taxon>
        <taxon>Spermatophyta</taxon>
        <taxon>Magnoliopsida</taxon>
        <taxon>eudicotyledons</taxon>
        <taxon>Gunneridae</taxon>
        <taxon>Pentapetalae</taxon>
        <taxon>rosids</taxon>
        <taxon>fabids</taxon>
        <taxon>Rosales</taxon>
        <taxon>Rosaceae</taxon>
        <taxon>Rosoideae</taxon>
        <taxon>Rosoideae incertae sedis</taxon>
        <taxon>Rubus</taxon>
    </lineage>
</organism>
<evidence type="ECO:0000313" key="2">
    <source>
        <dbReference type="Proteomes" id="UP001457282"/>
    </source>
</evidence>
<dbReference type="AlphaFoldDB" id="A0AAW1X9S1"/>
<dbReference type="Proteomes" id="UP001457282">
    <property type="component" value="Unassembled WGS sequence"/>
</dbReference>
<evidence type="ECO:0000313" key="1">
    <source>
        <dbReference type="EMBL" id="KAK9932894.1"/>
    </source>
</evidence>